<organism evidence="1">
    <name type="scientific">Rhizophora mucronata</name>
    <name type="common">Asiatic mangrove</name>
    <dbReference type="NCBI Taxonomy" id="61149"/>
    <lineage>
        <taxon>Eukaryota</taxon>
        <taxon>Viridiplantae</taxon>
        <taxon>Streptophyta</taxon>
        <taxon>Embryophyta</taxon>
        <taxon>Tracheophyta</taxon>
        <taxon>Spermatophyta</taxon>
        <taxon>Magnoliopsida</taxon>
        <taxon>eudicotyledons</taxon>
        <taxon>Gunneridae</taxon>
        <taxon>Pentapetalae</taxon>
        <taxon>rosids</taxon>
        <taxon>fabids</taxon>
        <taxon>Malpighiales</taxon>
        <taxon>Rhizophoraceae</taxon>
        <taxon>Rhizophora</taxon>
    </lineage>
</organism>
<protein>
    <submittedName>
        <fullName evidence="1">Uncharacterized protein LOC105121886 isoform X2</fullName>
    </submittedName>
</protein>
<sequence>MLHDILLILCQQMEYHTFPTVPGFHHLHQIGHG</sequence>
<reference evidence="1" key="1">
    <citation type="submission" date="2018-02" db="EMBL/GenBank/DDBJ databases">
        <title>Rhizophora mucronata_Transcriptome.</title>
        <authorList>
            <person name="Meera S.P."/>
            <person name="Sreeshan A."/>
            <person name="Augustine A."/>
        </authorList>
    </citation>
    <scope>NUCLEOTIDE SEQUENCE</scope>
    <source>
        <tissue evidence="1">Leaf</tissue>
    </source>
</reference>
<dbReference type="EMBL" id="GGEC01050631">
    <property type="protein sequence ID" value="MBX31115.1"/>
    <property type="molecule type" value="Transcribed_RNA"/>
</dbReference>
<name>A0A2P2MLL4_RHIMU</name>
<evidence type="ECO:0000313" key="1">
    <source>
        <dbReference type="EMBL" id="MBX31115.1"/>
    </source>
</evidence>
<proteinExistence type="predicted"/>
<accession>A0A2P2MLL4</accession>
<dbReference type="AlphaFoldDB" id="A0A2P2MLL4"/>